<dbReference type="EMBL" id="OU893341">
    <property type="protein sequence ID" value="CAG9782898.1"/>
    <property type="molecule type" value="Genomic_DNA"/>
</dbReference>
<proteinExistence type="predicted"/>
<protein>
    <submittedName>
        <fullName evidence="2">Uncharacterized protein</fullName>
    </submittedName>
</protein>
<dbReference type="OrthoDB" id="426657at2759"/>
<accession>A0A9N9QTJ6</accession>
<evidence type="ECO:0000313" key="3">
    <source>
        <dbReference type="Proteomes" id="UP001153714"/>
    </source>
</evidence>
<reference evidence="2" key="2">
    <citation type="submission" date="2022-10" db="EMBL/GenBank/DDBJ databases">
        <authorList>
            <consortium name="ENA_rothamsted_submissions"/>
            <consortium name="culmorum"/>
            <person name="King R."/>
        </authorList>
    </citation>
    <scope>NUCLEOTIDE SEQUENCE</scope>
</reference>
<evidence type="ECO:0000256" key="1">
    <source>
        <dbReference type="SAM" id="MobiDB-lite"/>
    </source>
</evidence>
<organism evidence="2 3">
    <name type="scientific">Diatraea saccharalis</name>
    <name type="common">sugarcane borer</name>
    <dbReference type="NCBI Taxonomy" id="40085"/>
    <lineage>
        <taxon>Eukaryota</taxon>
        <taxon>Metazoa</taxon>
        <taxon>Ecdysozoa</taxon>
        <taxon>Arthropoda</taxon>
        <taxon>Hexapoda</taxon>
        <taxon>Insecta</taxon>
        <taxon>Pterygota</taxon>
        <taxon>Neoptera</taxon>
        <taxon>Endopterygota</taxon>
        <taxon>Lepidoptera</taxon>
        <taxon>Glossata</taxon>
        <taxon>Ditrysia</taxon>
        <taxon>Pyraloidea</taxon>
        <taxon>Crambidae</taxon>
        <taxon>Crambinae</taxon>
        <taxon>Diatraea</taxon>
    </lineage>
</organism>
<feature type="region of interest" description="Disordered" evidence="1">
    <location>
        <begin position="220"/>
        <end position="279"/>
    </location>
</feature>
<sequence length="357" mass="40781">MILCCTVIKYYWMYKPTIIIFQEPPPVNGKVTESVDETNVMNKHITQSLLVSLPLSCTGILQHKTNVVENKNMETDSVDSMRQELCYFKPIESTTPTSFKSNKGLPLRVPGLRVEEEKNSPTQQVSPSYTQYLEGLCQLRNLSLAKNLPSAFVIALNMLRVKKGHSVKCTNTRSKAKKTASSNLCVVPILPIRKTTNNKTKQNVMVDGITELYTETNLRRTRSMGSITKEDNETTPKKGKHDRKACSERKPYLRSDSKRSNTKKEIDSPPQSPESFNNNKVNLAVKNLSSPLKNCDVKKILQEQLRIEKIIEQEKSDYEFARKMEAEWNGRRQTRRTAIKRQVTINYALRPAKKLKV</sequence>
<keyword evidence="3" id="KW-1185">Reference proteome</keyword>
<gene>
    <name evidence="2" type="ORF">DIATSA_LOCUS1124</name>
</gene>
<name>A0A9N9QTJ6_9NEOP</name>
<feature type="compositionally biased region" description="Basic and acidic residues" evidence="1">
    <location>
        <begin position="244"/>
        <end position="267"/>
    </location>
</feature>
<reference evidence="2" key="1">
    <citation type="submission" date="2021-12" db="EMBL/GenBank/DDBJ databases">
        <authorList>
            <person name="King R."/>
        </authorList>
    </citation>
    <scope>NUCLEOTIDE SEQUENCE</scope>
</reference>
<dbReference type="Proteomes" id="UP001153714">
    <property type="component" value="Chromosome 10"/>
</dbReference>
<evidence type="ECO:0000313" key="2">
    <source>
        <dbReference type="EMBL" id="CAG9782898.1"/>
    </source>
</evidence>
<dbReference type="AlphaFoldDB" id="A0A9N9QTJ6"/>